<feature type="domain" description="FecR protein" evidence="1">
    <location>
        <begin position="35"/>
        <end position="119"/>
    </location>
</feature>
<organism evidence="2 3">
    <name type="scientific">Tenacibaculum caenipelagi</name>
    <dbReference type="NCBI Taxonomy" id="1325435"/>
    <lineage>
        <taxon>Bacteria</taxon>
        <taxon>Pseudomonadati</taxon>
        <taxon>Bacteroidota</taxon>
        <taxon>Flavobacteriia</taxon>
        <taxon>Flavobacteriales</taxon>
        <taxon>Flavobacteriaceae</taxon>
        <taxon>Tenacibaculum</taxon>
    </lineage>
</organism>
<gene>
    <name evidence="2" type="ORF">DFQ07_0139</name>
</gene>
<keyword evidence="3" id="KW-1185">Reference proteome</keyword>
<dbReference type="OrthoDB" id="1452822at2"/>
<reference evidence="2 3" key="1">
    <citation type="submission" date="2019-03" db="EMBL/GenBank/DDBJ databases">
        <title>Genomic Encyclopedia of Type Strains, Phase III (KMG-III): the genomes of soil and plant-associated and newly described type strains.</title>
        <authorList>
            <person name="Whitman W."/>
        </authorList>
    </citation>
    <scope>NUCLEOTIDE SEQUENCE [LARGE SCALE GENOMIC DNA]</scope>
    <source>
        <strain evidence="2 3">CECT 8283</strain>
    </source>
</reference>
<dbReference type="Gene3D" id="2.60.120.1440">
    <property type="match status" value="1"/>
</dbReference>
<dbReference type="PANTHER" id="PTHR30273">
    <property type="entry name" value="PERIPLASMIC SIGNAL SENSOR AND SIGMA FACTOR ACTIVATOR FECR-RELATED"/>
    <property type="match status" value="1"/>
</dbReference>
<accession>A0A4R6TJY6</accession>
<dbReference type="GO" id="GO:0016989">
    <property type="term" value="F:sigma factor antagonist activity"/>
    <property type="evidence" value="ECO:0007669"/>
    <property type="project" value="TreeGrafter"/>
</dbReference>
<evidence type="ECO:0000259" key="1">
    <source>
        <dbReference type="Pfam" id="PF04773"/>
    </source>
</evidence>
<protein>
    <submittedName>
        <fullName evidence="2">FecR family protein</fullName>
    </submittedName>
</protein>
<dbReference type="InterPro" id="IPR012373">
    <property type="entry name" value="Ferrdict_sens_TM"/>
</dbReference>
<dbReference type="Pfam" id="PF04773">
    <property type="entry name" value="FecR"/>
    <property type="match status" value="1"/>
</dbReference>
<dbReference type="InterPro" id="IPR006860">
    <property type="entry name" value="FecR"/>
</dbReference>
<dbReference type="AlphaFoldDB" id="A0A4R6TJY6"/>
<dbReference type="RefSeq" id="WP_133534364.1">
    <property type="nucleotide sequence ID" value="NZ_SNYH01000001.1"/>
</dbReference>
<sequence>MNKNILIRRILVSLTIFISLLVSCKGSTIKKSTLNSFKAVHLPDNSIALLNNNSSIEFDQDFNERTIKQTGEVFYIVRKGNTPFIIETEKGKIKVIGTEFNVKSLEEELEVEVEKGIVKLKTNTLEKEVKKGQKALVNNTEKGIKIGKAEFKYKKWKKNLDKDLKKIYKKIKKTSKKVGKEVKKELKNLKK</sequence>
<evidence type="ECO:0000313" key="2">
    <source>
        <dbReference type="EMBL" id="TDQ29818.1"/>
    </source>
</evidence>
<comment type="caution">
    <text evidence="2">The sequence shown here is derived from an EMBL/GenBank/DDBJ whole genome shotgun (WGS) entry which is preliminary data.</text>
</comment>
<evidence type="ECO:0000313" key="3">
    <source>
        <dbReference type="Proteomes" id="UP000295390"/>
    </source>
</evidence>
<dbReference type="EMBL" id="SNYH01000001">
    <property type="protein sequence ID" value="TDQ29818.1"/>
    <property type="molecule type" value="Genomic_DNA"/>
</dbReference>
<dbReference type="Proteomes" id="UP000295390">
    <property type="component" value="Unassembled WGS sequence"/>
</dbReference>
<proteinExistence type="predicted"/>
<dbReference type="PANTHER" id="PTHR30273:SF2">
    <property type="entry name" value="PROTEIN FECR"/>
    <property type="match status" value="1"/>
</dbReference>
<dbReference type="PROSITE" id="PS51257">
    <property type="entry name" value="PROKAR_LIPOPROTEIN"/>
    <property type="match status" value="1"/>
</dbReference>
<name>A0A4R6TJY6_9FLAO</name>